<dbReference type="InterPro" id="IPR022409">
    <property type="entry name" value="PKD/Chitinase_dom"/>
</dbReference>
<dbReference type="KEGG" id="mgik:GO620_003890"/>
<dbReference type="InterPro" id="IPR026341">
    <property type="entry name" value="T9SS_type_B"/>
</dbReference>
<sequence length="1173" mass="125415">MRFLLRCIALFLLLLKVCASTHAQGTSNKGTEFYTAYMDHNNGSGTSGTQSSMNLYITSDVSTTGVVELADGSSPQPFTVTANQVTTVLVPYSAFLGNLSGKAPSSKGIHITAQRPVAVYAHIFANSVSGATLLLPVNTLGKDYTSINYTQKSNAALNNPAYNSFIIVATDDNTSVQVTPSATLISGEVAGQSFTLALNKGEVFQGLSADGTDLTGTHIKSVSANGVACKKIAVFSGSSRIYIGNCTAKTSDNLFQQVYPTSSWGKNYISAPLSSRNFDVFRVVLSDPATVLKINGNLIPATSFTSAGYYEFTSKTPNVFTADKPIQVVQYAVTQGTSLTCATISDIGDPEMIYLNPIEQGLDHVTLYSCPRYSITASYINVIIPSTAASTFKVDGAAYTNFINLANSTYAYAQIKVANGTHNITAGANFNAIAYGFGSVESYGYSAGTDLKNLAEQITVTDSTTKQVLTSTACSDQRYKLQLTLPYKTSQIKWDFKDSTAAVYQNNPVSKDTVINDNPAYIYSYTGAVNFKKGSHAVVATVFKPGADDCGSNVDIEFDFNVVDPPPISFAINNFCLGQGTAFTYSSVVDSTVTNTYDWDFGDGSLHGTEQNPVHTYATSGDYKVVLSVTSSTGCSNVSAPQAVHISKKPKADFSYSSPDCNNVSIAFKDASVDPEGNKIISWNWNFGDGSTSTDQNPVHTYAKDSTYLVKLVVANDKACQGDTTTKNLVIHPTPVADFTAPDICLNDGKEQFTNTSDFKGDPQTGFAYQWTFGDKFATAANNASTAKDPQHAYTKAGTYTVTLVITSPFGCISSVATKDIIVNASTPTAAFAVNNSTMLCTANPVIFQDKSTKSTDDVITKVVWHWGDSSADSVFPKDSIHTNGQYRHLYTFAATTPTAKTYTVTLDEYTGLTCISTTTQTITVNANPVITLTPPVSVCQEASPVIIPADQHGFIGNGVFSGDGISAGGIFSPYKAGPGKHTINYVFTTNTSECTYSQTFDIVVNATPVLTMPADFKLLEGDTTTLKPTAVGDSLTYQWTPSAGLDHDNVLSPLASPTNDTRYTLTATSAKGCSVSASVFITVLKVPKVSNTFTPNGDGVNDTWHIDQLDRYVNSTVEVFSRNGEKVFSSLGYSVPWDGKYNGQDLPAGVYYYIINPKSGRKTMSGWVTVVR</sequence>
<dbReference type="Pfam" id="PF18911">
    <property type="entry name" value="PKD_4"/>
    <property type="match status" value="3"/>
</dbReference>
<dbReference type="SMART" id="SM00089">
    <property type="entry name" value="PKD"/>
    <property type="match status" value="3"/>
</dbReference>
<evidence type="ECO:0000313" key="3">
    <source>
        <dbReference type="Proteomes" id="UP000429232"/>
    </source>
</evidence>
<dbReference type="Pfam" id="PF13585">
    <property type="entry name" value="CHU_C"/>
    <property type="match status" value="1"/>
</dbReference>
<gene>
    <name evidence="2" type="ORF">GO620_003890</name>
</gene>
<dbReference type="InterPro" id="IPR000601">
    <property type="entry name" value="PKD_dom"/>
</dbReference>
<dbReference type="InterPro" id="IPR035234">
    <property type="entry name" value="IgGFc-bd_N"/>
</dbReference>
<dbReference type="InterPro" id="IPR013783">
    <property type="entry name" value="Ig-like_fold"/>
</dbReference>
<evidence type="ECO:0000259" key="1">
    <source>
        <dbReference type="PROSITE" id="PS50093"/>
    </source>
</evidence>
<dbReference type="RefSeq" id="WP_157526492.1">
    <property type="nucleotide sequence ID" value="NZ_CP066775.1"/>
</dbReference>
<dbReference type="Pfam" id="PF17517">
    <property type="entry name" value="IgGFc_binding"/>
    <property type="match status" value="1"/>
</dbReference>
<dbReference type="PANTHER" id="PTHR46534:SF1">
    <property type="entry name" value="IGGFC-BINDING PROTEIN N-TERMINAL DOMAIN-CONTAINING PROTEIN"/>
    <property type="match status" value="1"/>
</dbReference>
<protein>
    <submittedName>
        <fullName evidence="2">PKD domain-containing protein</fullName>
    </submittedName>
</protein>
<feature type="domain" description="PKD" evidence="1">
    <location>
        <begin position="596"/>
        <end position="644"/>
    </location>
</feature>
<dbReference type="SUPFAM" id="SSF49299">
    <property type="entry name" value="PKD domain"/>
    <property type="match status" value="3"/>
</dbReference>
<dbReference type="EMBL" id="CP066775">
    <property type="protein sequence ID" value="QQL50607.1"/>
    <property type="molecule type" value="Genomic_DNA"/>
</dbReference>
<reference evidence="2 3" key="1">
    <citation type="submission" date="2020-12" db="EMBL/GenBank/DDBJ databases">
        <title>HMF7856_wgs.fasta genome submission.</title>
        <authorList>
            <person name="Kang H."/>
            <person name="Kim H."/>
            <person name="Joh K."/>
        </authorList>
    </citation>
    <scope>NUCLEOTIDE SEQUENCE [LARGE SCALE GENOMIC DNA]</scope>
    <source>
        <strain evidence="2 3">HMF7856</strain>
    </source>
</reference>
<dbReference type="CDD" id="cd00146">
    <property type="entry name" value="PKD"/>
    <property type="match status" value="3"/>
</dbReference>
<feature type="domain" description="PKD" evidence="1">
    <location>
        <begin position="677"/>
        <end position="716"/>
    </location>
</feature>
<dbReference type="PROSITE" id="PS50093">
    <property type="entry name" value="PKD"/>
    <property type="match status" value="3"/>
</dbReference>
<dbReference type="InterPro" id="IPR035986">
    <property type="entry name" value="PKD_dom_sf"/>
</dbReference>
<feature type="domain" description="PKD" evidence="1">
    <location>
        <begin position="761"/>
        <end position="828"/>
    </location>
</feature>
<name>A0A6I4I474_9SPHI</name>
<dbReference type="PANTHER" id="PTHR46534">
    <property type="entry name" value="IGGFC_BINDING DOMAIN-CONTAINING PROTEIN"/>
    <property type="match status" value="1"/>
</dbReference>
<dbReference type="Gene3D" id="2.60.40.10">
    <property type="entry name" value="Immunoglobulins"/>
    <property type="match status" value="4"/>
</dbReference>
<dbReference type="NCBIfam" id="TIGR04131">
    <property type="entry name" value="Bac_Flav_CTERM"/>
    <property type="match status" value="1"/>
</dbReference>
<accession>A0A6I4I474</accession>
<organism evidence="2 3">
    <name type="scientific">Mucilaginibacter ginkgonis</name>
    <dbReference type="NCBI Taxonomy" id="2682091"/>
    <lineage>
        <taxon>Bacteria</taxon>
        <taxon>Pseudomonadati</taxon>
        <taxon>Bacteroidota</taxon>
        <taxon>Sphingobacteriia</taxon>
        <taxon>Sphingobacteriales</taxon>
        <taxon>Sphingobacteriaceae</taxon>
        <taxon>Mucilaginibacter</taxon>
    </lineage>
</organism>
<dbReference type="AlphaFoldDB" id="A0A6I4I474"/>
<dbReference type="Proteomes" id="UP000429232">
    <property type="component" value="Chromosome"/>
</dbReference>
<keyword evidence="3" id="KW-1185">Reference proteome</keyword>
<evidence type="ECO:0000313" key="2">
    <source>
        <dbReference type="EMBL" id="QQL50607.1"/>
    </source>
</evidence>
<proteinExistence type="predicted"/>